<comment type="caution">
    <text evidence="1">The sequence shown here is derived from an EMBL/GenBank/DDBJ whole genome shotgun (WGS) entry which is preliminary data.</text>
</comment>
<dbReference type="OrthoDB" id="7997982at2"/>
<proteinExistence type="predicted"/>
<name>A0A0H1R5U0_9HYPH</name>
<evidence type="ECO:0000313" key="1">
    <source>
        <dbReference type="EMBL" id="KLK90191.1"/>
    </source>
</evidence>
<dbReference type="EMBL" id="LCYG01000092">
    <property type="protein sequence ID" value="KLK90191.1"/>
    <property type="molecule type" value="Genomic_DNA"/>
</dbReference>
<dbReference type="RefSeq" id="WP_047192154.1">
    <property type="nucleotide sequence ID" value="NZ_LCYG01000092.1"/>
</dbReference>
<reference evidence="1 2" key="1">
    <citation type="submission" date="2015-05" db="EMBL/GenBank/DDBJ databases">
        <title>Draft genome sequence of Microvirga vignae strain BR3299, a novel nitrogen fixing bacteria isolated from Brazil semi-aired region.</title>
        <authorList>
            <person name="Zilli J.E."/>
            <person name="Passos S.R."/>
            <person name="Leite J."/>
            <person name="Baldani J.I."/>
            <person name="Xavier G.R."/>
            <person name="Rumjaneck N.G."/>
            <person name="Simoes-Araujo J.L."/>
        </authorList>
    </citation>
    <scope>NUCLEOTIDE SEQUENCE [LARGE SCALE GENOMIC DNA]</scope>
    <source>
        <strain evidence="1 2">BR3299</strain>
    </source>
</reference>
<keyword evidence="2" id="KW-1185">Reference proteome</keyword>
<evidence type="ECO:0000313" key="2">
    <source>
        <dbReference type="Proteomes" id="UP000035489"/>
    </source>
</evidence>
<gene>
    <name evidence="1" type="ORF">AA309_27160</name>
</gene>
<dbReference type="AlphaFoldDB" id="A0A0H1R5U0"/>
<dbReference type="PATRIC" id="fig|1225564.3.peg.7062"/>
<sequence length="69" mass="7587">MRTYNLFRRKGEADLFCAVPQDVPVPNFVTADNWEYARPLDIEALSGFDATAAQASAAANGFYLFHSAS</sequence>
<dbReference type="STRING" id="1225564.AA309_27160"/>
<organism evidence="1 2">
    <name type="scientific">Microvirga vignae</name>
    <dbReference type="NCBI Taxonomy" id="1225564"/>
    <lineage>
        <taxon>Bacteria</taxon>
        <taxon>Pseudomonadati</taxon>
        <taxon>Pseudomonadota</taxon>
        <taxon>Alphaproteobacteria</taxon>
        <taxon>Hyphomicrobiales</taxon>
        <taxon>Methylobacteriaceae</taxon>
        <taxon>Microvirga</taxon>
    </lineage>
</organism>
<protein>
    <submittedName>
        <fullName evidence="1">Uncharacterized protein</fullName>
    </submittedName>
</protein>
<dbReference type="Proteomes" id="UP000035489">
    <property type="component" value="Unassembled WGS sequence"/>
</dbReference>
<accession>A0A0H1R5U0</accession>